<reference evidence="2" key="2">
    <citation type="submission" date="2023-06" db="EMBL/GenBank/DDBJ databases">
        <authorList>
            <consortium name="Lawrence Berkeley National Laboratory"/>
            <person name="Haridas S."/>
            <person name="Hensen N."/>
            <person name="Bonometti L."/>
            <person name="Westerberg I."/>
            <person name="Brannstrom I.O."/>
            <person name="Guillou S."/>
            <person name="Cros-Aarteil S."/>
            <person name="Calhoun S."/>
            <person name="Kuo A."/>
            <person name="Mondo S."/>
            <person name="Pangilinan J."/>
            <person name="Riley R."/>
            <person name="LaButti K."/>
            <person name="Andreopoulos B."/>
            <person name="Lipzen A."/>
            <person name="Chen C."/>
            <person name="Yanf M."/>
            <person name="Daum C."/>
            <person name="Ng V."/>
            <person name="Clum A."/>
            <person name="Steindorff A."/>
            <person name="Ohm R."/>
            <person name="Martin F."/>
            <person name="Silar P."/>
            <person name="Natvig D."/>
            <person name="Lalanne C."/>
            <person name="Gautier V."/>
            <person name="Ament-velasquez S.L."/>
            <person name="Kruys A."/>
            <person name="Hutchinson M.I."/>
            <person name="Powell A.J."/>
            <person name="Barry K."/>
            <person name="Miller A.N."/>
            <person name="Grigoriev I.V."/>
            <person name="Debuchy R."/>
            <person name="Gladieux P."/>
            <person name="Thoren M.H."/>
            <person name="Johannesson H."/>
        </authorList>
    </citation>
    <scope>NUCLEOTIDE SEQUENCE</scope>
    <source>
        <strain evidence="2">CBS 232.78</strain>
    </source>
</reference>
<feature type="compositionally biased region" description="Polar residues" evidence="1">
    <location>
        <begin position="91"/>
        <end position="102"/>
    </location>
</feature>
<sequence>MVSLGLGRLSSSSYYSECIPAGQIATGDVLSFLLSFLPLVHATCLFETRTPPPRSRNAERHGCRDPTKPEPPRGGSSTTPASRCPDANRLLSRTGQPMNGTLPSHCDRSHCRTSGSTGLGRWRRFEQACLAASVEAWAGAGASVAVFLSSGPESESGTSQTSPSWAGWGWTTGGSLAEPVATVGAGAVAGFLLRVGRVMVAMGGEDGRACGCFGGESEGEPSYLRGMQSIGSQGSSRMRKPHRAHQALGRDRRSRVDHRVSWSAWCRCCKHSSTCSRSSGKRRA</sequence>
<evidence type="ECO:0000313" key="2">
    <source>
        <dbReference type="EMBL" id="KAK3366512.1"/>
    </source>
</evidence>
<evidence type="ECO:0000256" key="1">
    <source>
        <dbReference type="SAM" id="MobiDB-lite"/>
    </source>
</evidence>
<dbReference type="Proteomes" id="UP001285441">
    <property type="component" value="Unassembled WGS sequence"/>
</dbReference>
<reference evidence="2" key="1">
    <citation type="journal article" date="2023" name="Mol. Phylogenet. Evol.">
        <title>Genome-scale phylogeny and comparative genomics of the fungal order Sordariales.</title>
        <authorList>
            <person name="Hensen N."/>
            <person name="Bonometti L."/>
            <person name="Westerberg I."/>
            <person name="Brannstrom I.O."/>
            <person name="Guillou S."/>
            <person name="Cros-Aarteil S."/>
            <person name="Calhoun S."/>
            <person name="Haridas S."/>
            <person name="Kuo A."/>
            <person name="Mondo S."/>
            <person name="Pangilinan J."/>
            <person name="Riley R."/>
            <person name="LaButti K."/>
            <person name="Andreopoulos B."/>
            <person name="Lipzen A."/>
            <person name="Chen C."/>
            <person name="Yan M."/>
            <person name="Daum C."/>
            <person name="Ng V."/>
            <person name="Clum A."/>
            <person name="Steindorff A."/>
            <person name="Ohm R.A."/>
            <person name="Martin F."/>
            <person name="Silar P."/>
            <person name="Natvig D.O."/>
            <person name="Lalanne C."/>
            <person name="Gautier V."/>
            <person name="Ament-Velasquez S.L."/>
            <person name="Kruys A."/>
            <person name="Hutchinson M.I."/>
            <person name="Powell A.J."/>
            <person name="Barry K."/>
            <person name="Miller A.N."/>
            <person name="Grigoriev I.V."/>
            <person name="Debuchy R."/>
            <person name="Gladieux P."/>
            <person name="Hiltunen Thoren M."/>
            <person name="Johannesson H."/>
        </authorList>
    </citation>
    <scope>NUCLEOTIDE SEQUENCE</scope>
    <source>
        <strain evidence="2">CBS 232.78</strain>
    </source>
</reference>
<keyword evidence="3" id="KW-1185">Reference proteome</keyword>
<dbReference type="EMBL" id="JAULSW010000012">
    <property type="protein sequence ID" value="KAK3366512.1"/>
    <property type="molecule type" value="Genomic_DNA"/>
</dbReference>
<dbReference type="AlphaFoldDB" id="A0AAE0JYU0"/>
<feature type="compositionally biased region" description="Basic and acidic residues" evidence="1">
    <location>
        <begin position="56"/>
        <end position="71"/>
    </location>
</feature>
<feature type="region of interest" description="Disordered" evidence="1">
    <location>
        <begin position="230"/>
        <end position="253"/>
    </location>
</feature>
<accession>A0AAE0JYU0</accession>
<organism evidence="2 3">
    <name type="scientific">Podospora didyma</name>
    <dbReference type="NCBI Taxonomy" id="330526"/>
    <lineage>
        <taxon>Eukaryota</taxon>
        <taxon>Fungi</taxon>
        <taxon>Dikarya</taxon>
        <taxon>Ascomycota</taxon>
        <taxon>Pezizomycotina</taxon>
        <taxon>Sordariomycetes</taxon>
        <taxon>Sordariomycetidae</taxon>
        <taxon>Sordariales</taxon>
        <taxon>Podosporaceae</taxon>
        <taxon>Podospora</taxon>
    </lineage>
</organism>
<gene>
    <name evidence="2" type="ORF">B0H63DRAFT_92028</name>
</gene>
<evidence type="ECO:0000313" key="3">
    <source>
        <dbReference type="Proteomes" id="UP001285441"/>
    </source>
</evidence>
<feature type="region of interest" description="Disordered" evidence="1">
    <location>
        <begin position="48"/>
        <end position="117"/>
    </location>
</feature>
<protein>
    <submittedName>
        <fullName evidence="2">Uncharacterized protein</fullName>
    </submittedName>
</protein>
<name>A0AAE0JYU0_9PEZI</name>
<comment type="caution">
    <text evidence="2">The sequence shown here is derived from an EMBL/GenBank/DDBJ whole genome shotgun (WGS) entry which is preliminary data.</text>
</comment>
<proteinExistence type="predicted"/>